<keyword evidence="5 8" id="KW-0963">Cytoplasm</keyword>
<gene>
    <name evidence="12" type="primary">pip</name>
    <name evidence="12" type="ORF">MSEDJ_37950</name>
</gene>
<dbReference type="RefSeq" id="WP_163798659.1">
    <property type="nucleotide sequence ID" value="NZ_AP022588.1"/>
</dbReference>
<sequence>MLDVGDGQTVWFGEAGNPDGIPVVCLHGGPGGGGSRGGWKAFDPAVFRTVLFDQRGCGESLPNVGDPAVSLEANTTPHLVADVERLREHLGIERWLVYGASWGSTLALTYAQRHPDRVTGLLLVAVTTSTPGEIDWLYRGVRRLVPDAWDDFRAGAGPGAHSDSSADLIAAYARLIADPDADVRERAAHDWCAWEDAVIAHESTGSPGNYARRTGLDRTAFVRLAAHYFGHHAWLRDGELLAGMDAIGHLPGRMVHGRLDLSCPAQTAWELAKRWPSGRLALIDDAGHTGSPAFGAAIRAAVDDVARLLR</sequence>
<evidence type="ECO:0000256" key="2">
    <source>
        <dbReference type="ARBA" id="ARBA00004496"/>
    </source>
</evidence>
<dbReference type="GO" id="GO:0006508">
    <property type="term" value="P:proteolysis"/>
    <property type="evidence" value="ECO:0007669"/>
    <property type="project" value="UniProtKB-KW"/>
</dbReference>
<feature type="domain" description="AB hydrolase-1" evidence="11">
    <location>
        <begin position="22"/>
        <end position="289"/>
    </location>
</feature>
<dbReference type="PIRSF" id="PIRSF006431">
    <property type="entry name" value="Pept_S33"/>
    <property type="match status" value="1"/>
</dbReference>
<comment type="subcellular location">
    <subcellularLocation>
        <location evidence="2 8">Cytoplasm</location>
    </subcellularLocation>
</comment>
<proteinExistence type="inferred from homology"/>
<dbReference type="InterPro" id="IPR000073">
    <property type="entry name" value="AB_hydrolase_1"/>
</dbReference>
<accession>A0A7I7QTG6</accession>
<evidence type="ECO:0000256" key="10">
    <source>
        <dbReference type="RuleBase" id="RU003421"/>
    </source>
</evidence>
<evidence type="ECO:0000256" key="6">
    <source>
        <dbReference type="ARBA" id="ARBA00022670"/>
    </source>
</evidence>
<organism evidence="12 13">
    <name type="scientific">Mycolicibacterium sediminis</name>
    <dbReference type="NCBI Taxonomy" id="1286180"/>
    <lineage>
        <taxon>Bacteria</taxon>
        <taxon>Bacillati</taxon>
        <taxon>Actinomycetota</taxon>
        <taxon>Actinomycetes</taxon>
        <taxon>Mycobacteriales</taxon>
        <taxon>Mycobacteriaceae</taxon>
        <taxon>Mycolicibacterium</taxon>
    </lineage>
</organism>
<feature type="active site" description="Nucleophile" evidence="9">
    <location>
        <position position="101"/>
    </location>
</feature>
<evidence type="ECO:0000256" key="9">
    <source>
        <dbReference type="PIRSR" id="PIRSR006431-1"/>
    </source>
</evidence>
<keyword evidence="4 8" id="KW-0031">Aminopeptidase</keyword>
<keyword evidence="6 8" id="KW-0645">Protease</keyword>
<comment type="similarity">
    <text evidence="3 8 10">Belongs to the peptidase S33 family.</text>
</comment>
<evidence type="ECO:0000256" key="5">
    <source>
        <dbReference type="ARBA" id="ARBA00022490"/>
    </source>
</evidence>
<protein>
    <recommendedName>
        <fullName evidence="8 10">Proline iminopeptidase</fullName>
        <shortName evidence="8">PIP</shortName>
        <ecNumber evidence="8 10">3.4.11.5</ecNumber>
    </recommendedName>
    <alternativeName>
        <fullName evidence="8">Prolyl aminopeptidase</fullName>
    </alternativeName>
</protein>
<evidence type="ECO:0000256" key="4">
    <source>
        <dbReference type="ARBA" id="ARBA00022438"/>
    </source>
</evidence>
<dbReference type="PANTHER" id="PTHR43722">
    <property type="entry name" value="PROLINE IMINOPEPTIDASE"/>
    <property type="match status" value="1"/>
</dbReference>
<dbReference type="PANTHER" id="PTHR43722:SF1">
    <property type="entry name" value="PROLINE IMINOPEPTIDASE"/>
    <property type="match status" value="1"/>
</dbReference>
<evidence type="ECO:0000313" key="13">
    <source>
        <dbReference type="Proteomes" id="UP000467193"/>
    </source>
</evidence>
<dbReference type="AlphaFoldDB" id="A0A7I7QTG6"/>
<dbReference type="InterPro" id="IPR029058">
    <property type="entry name" value="AB_hydrolase_fold"/>
</dbReference>
<evidence type="ECO:0000256" key="8">
    <source>
        <dbReference type="PIRNR" id="PIRNR006431"/>
    </source>
</evidence>
<dbReference type="EMBL" id="AP022588">
    <property type="protein sequence ID" value="BBY29699.1"/>
    <property type="molecule type" value="Genomic_DNA"/>
</dbReference>
<dbReference type="KEGG" id="msei:MSEDJ_37950"/>
<comment type="catalytic activity">
    <reaction evidence="1 8 10">
        <text>Release of N-terminal proline from a peptide.</text>
        <dbReference type="EC" id="3.4.11.5"/>
    </reaction>
</comment>
<dbReference type="PRINTS" id="PR00793">
    <property type="entry name" value="PROAMNOPTASE"/>
</dbReference>
<dbReference type="NCBIfam" id="TIGR01249">
    <property type="entry name" value="pro_imino_pep_1"/>
    <property type="match status" value="1"/>
</dbReference>
<dbReference type="GO" id="GO:0005737">
    <property type="term" value="C:cytoplasm"/>
    <property type="evidence" value="ECO:0007669"/>
    <property type="project" value="UniProtKB-SubCell"/>
</dbReference>
<dbReference type="InterPro" id="IPR005944">
    <property type="entry name" value="Pro_iminopeptidase"/>
</dbReference>
<dbReference type="Gene3D" id="3.40.50.1820">
    <property type="entry name" value="alpha/beta hydrolase"/>
    <property type="match status" value="1"/>
</dbReference>
<evidence type="ECO:0000256" key="1">
    <source>
        <dbReference type="ARBA" id="ARBA00001585"/>
    </source>
</evidence>
<dbReference type="EC" id="3.4.11.5" evidence="8 10"/>
<feature type="active site" evidence="9">
    <location>
        <position position="260"/>
    </location>
</feature>
<dbReference type="SUPFAM" id="SSF53474">
    <property type="entry name" value="alpha/beta-Hydrolases"/>
    <property type="match status" value="1"/>
</dbReference>
<name>A0A7I7QTG6_9MYCO</name>
<evidence type="ECO:0000259" key="11">
    <source>
        <dbReference type="Pfam" id="PF00561"/>
    </source>
</evidence>
<reference evidence="12 13" key="1">
    <citation type="journal article" date="2019" name="Emerg. Microbes Infect.">
        <title>Comprehensive subspecies identification of 175 nontuberculous mycobacteria species based on 7547 genomic profiles.</title>
        <authorList>
            <person name="Matsumoto Y."/>
            <person name="Kinjo T."/>
            <person name="Motooka D."/>
            <person name="Nabeya D."/>
            <person name="Jung N."/>
            <person name="Uechi K."/>
            <person name="Horii T."/>
            <person name="Iida T."/>
            <person name="Fujita J."/>
            <person name="Nakamura S."/>
        </authorList>
    </citation>
    <scope>NUCLEOTIDE SEQUENCE [LARGE SCALE GENOMIC DNA]</scope>
    <source>
        <strain evidence="12 13">JCM 17899</strain>
    </source>
</reference>
<evidence type="ECO:0000256" key="7">
    <source>
        <dbReference type="ARBA" id="ARBA00022801"/>
    </source>
</evidence>
<dbReference type="InterPro" id="IPR002410">
    <property type="entry name" value="Peptidase_S33"/>
</dbReference>
<evidence type="ECO:0000256" key="3">
    <source>
        <dbReference type="ARBA" id="ARBA00010088"/>
    </source>
</evidence>
<evidence type="ECO:0000313" key="12">
    <source>
        <dbReference type="EMBL" id="BBY29699.1"/>
    </source>
</evidence>
<feature type="active site" description="Proton donor" evidence="9">
    <location>
        <position position="288"/>
    </location>
</feature>
<keyword evidence="7 8" id="KW-0378">Hydrolase</keyword>
<dbReference type="Proteomes" id="UP000467193">
    <property type="component" value="Chromosome"/>
</dbReference>
<keyword evidence="13" id="KW-1185">Reference proteome</keyword>
<dbReference type="GO" id="GO:0004177">
    <property type="term" value="F:aminopeptidase activity"/>
    <property type="evidence" value="ECO:0007669"/>
    <property type="project" value="UniProtKB-UniRule"/>
</dbReference>
<dbReference type="Pfam" id="PF00561">
    <property type="entry name" value="Abhydrolase_1"/>
    <property type="match status" value="1"/>
</dbReference>